<comment type="caution">
    <text evidence="1">The sequence shown here is derived from an EMBL/GenBank/DDBJ whole genome shotgun (WGS) entry which is preliminary data.</text>
</comment>
<reference evidence="1 2" key="1">
    <citation type="submission" date="2023-03" db="EMBL/GenBank/DDBJ databases">
        <title>WGS of Gossypium arboreum.</title>
        <authorList>
            <person name="Yu D."/>
        </authorList>
    </citation>
    <scope>NUCLEOTIDE SEQUENCE [LARGE SCALE GENOMIC DNA]</scope>
    <source>
        <tissue evidence="1">Leaf</tissue>
    </source>
</reference>
<organism evidence="1 2">
    <name type="scientific">Gossypium arboreum</name>
    <name type="common">Tree cotton</name>
    <name type="synonym">Gossypium nanking</name>
    <dbReference type="NCBI Taxonomy" id="29729"/>
    <lineage>
        <taxon>Eukaryota</taxon>
        <taxon>Viridiplantae</taxon>
        <taxon>Streptophyta</taxon>
        <taxon>Embryophyta</taxon>
        <taxon>Tracheophyta</taxon>
        <taxon>Spermatophyta</taxon>
        <taxon>Magnoliopsida</taxon>
        <taxon>eudicotyledons</taxon>
        <taxon>Gunneridae</taxon>
        <taxon>Pentapetalae</taxon>
        <taxon>rosids</taxon>
        <taxon>malvids</taxon>
        <taxon>Malvales</taxon>
        <taxon>Malvaceae</taxon>
        <taxon>Malvoideae</taxon>
        <taxon>Gossypium</taxon>
    </lineage>
</organism>
<dbReference type="Proteomes" id="UP001358586">
    <property type="component" value="Chromosome 11"/>
</dbReference>
<accession>A0ABR0N682</accession>
<evidence type="ECO:0000313" key="2">
    <source>
        <dbReference type="Proteomes" id="UP001358586"/>
    </source>
</evidence>
<sequence length="77" mass="8428">MLWGLHHAGYHFDAASNTWMKHDQLGGNEDDHVHATFDDILDPDPIPPPHSLSHAAQPSSKVNSAILDAIHSLSNDI</sequence>
<evidence type="ECO:0000313" key="1">
    <source>
        <dbReference type="EMBL" id="KAK5785818.1"/>
    </source>
</evidence>
<gene>
    <name evidence="1" type="ORF">PVK06_040437</name>
</gene>
<protein>
    <submittedName>
        <fullName evidence="1">Uncharacterized protein</fullName>
    </submittedName>
</protein>
<keyword evidence="2" id="KW-1185">Reference proteome</keyword>
<proteinExistence type="predicted"/>
<name>A0ABR0N682_GOSAR</name>
<dbReference type="EMBL" id="JARKNE010000011">
    <property type="protein sequence ID" value="KAK5785818.1"/>
    <property type="molecule type" value="Genomic_DNA"/>
</dbReference>